<dbReference type="GO" id="GO:0020037">
    <property type="term" value="F:heme binding"/>
    <property type="evidence" value="ECO:0007669"/>
    <property type="project" value="InterPro"/>
</dbReference>
<dbReference type="PANTHER" id="PTHR24292">
    <property type="entry name" value="CYTOCHROME P450"/>
    <property type="match status" value="1"/>
</dbReference>
<evidence type="ECO:0000256" key="8">
    <source>
        <dbReference type="ARBA" id="ARBA00022824"/>
    </source>
</evidence>
<dbReference type="PRINTS" id="PR00385">
    <property type="entry name" value="P450"/>
</dbReference>
<name>A0A0K0QVU8_9NEOP</name>
<reference evidence="17" key="1">
    <citation type="submission" date="2015-01" db="EMBL/GenBank/DDBJ databases">
        <title>Cytochrome CYP6 family gene of Phyllonorycter ringoniella cloning and analysing.</title>
        <authorList>
            <person name="Tian T."/>
        </authorList>
    </citation>
    <scope>NUCLEOTIDE SEQUENCE</scope>
</reference>
<keyword evidence="8" id="KW-0256">Endoplasmic reticulum</keyword>
<proteinExistence type="evidence at transcript level"/>
<evidence type="ECO:0000256" key="6">
    <source>
        <dbReference type="ARBA" id="ARBA00022617"/>
    </source>
</evidence>
<evidence type="ECO:0000256" key="3">
    <source>
        <dbReference type="ARBA" id="ARBA00004406"/>
    </source>
</evidence>
<evidence type="ECO:0000256" key="16">
    <source>
        <dbReference type="RuleBase" id="RU000461"/>
    </source>
</evidence>
<evidence type="ECO:0000256" key="5">
    <source>
        <dbReference type="ARBA" id="ARBA00012109"/>
    </source>
</evidence>
<protein>
    <recommendedName>
        <fullName evidence="5">unspecific monooxygenase</fullName>
        <ecNumber evidence="5">1.14.14.1</ecNumber>
    </recommendedName>
</protein>
<feature type="binding site" description="axial binding residue" evidence="15">
    <location>
        <position position="452"/>
    </location>
    <ligand>
        <name>heme</name>
        <dbReference type="ChEBI" id="CHEBI:30413"/>
    </ligand>
    <ligandPart>
        <name>Fe</name>
        <dbReference type="ChEBI" id="CHEBI:18248"/>
    </ligandPart>
</feature>
<dbReference type="InterPro" id="IPR002401">
    <property type="entry name" value="Cyt_P450_E_grp-I"/>
</dbReference>
<organism evidence="17">
    <name type="scientific">Phyllonorycter ringoniella</name>
    <dbReference type="NCBI Taxonomy" id="571297"/>
    <lineage>
        <taxon>Eukaryota</taxon>
        <taxon>Metazoa</taxon>
        <taxon>Ecdysozoa</taxon>
        <taxon>Arthropoda</taxon>
        <taxon>Hexapoda</taxon>
        <taxon>Insecta</taxon>
        <taxon>Pterygota</taxon>
        <taxon>Neoptera</taxon>
        <taxon>Endopterygota</taxon>
        <taxon>Lepidoptera</taxon>
        <taxon>Glossata</taxon>
        <taxon>Ditrysia</taxon>
        <taxon>Tineoidea</taxon>
        <taxon>Gracillariidae</taxon>
        <taxon>Phyllonorycter</taxon>
    </lineage>
</organism>
<keyword evidence="12 16" id="KW-0503">Monooxygenase</keyword>
<keyword evidence="13" id="KW-0472">Membrane</keyword>
<dbReference type="AlphaFoldDB" id="A0A0K0QVU8"/>
<comment type="similarity">
    <text evidence="4 16">Belongs to the cytochrome P450 family.</text>
</comment>
<evidence type="ECO:0000256" key="14">
    <source>
        <dbReference type="ARBA" id="ARBA00047827"/>
    </source>
</evidence>
<keyword evidence="11 15" id="KW-0408">Iron</keyword>
<dbReference type="InterPro" id="IPR050476">
    <property type="entry name" value="Insect_CytP450_Detox"/>
</dbReference>
<evidence type="ECO:0000256" key="12">
    <source>
        <dbReference type="ARBA" id="ARBA00023033"/>
    </source>
</evidence>
<dbReference type="PANTHER" id="PTHR24292:SF54">
    <property type="entry name" value="CYP9F3-RELATED"/>
    <property type="match status" value="1"/>
</dbReference>
<keyword evidence="10 16" id="KW-0560">Oxidoreductase</keyword>
<comment type="catalytic activity">
    <reaction evidence="14">
        <text>an organic molecule + reduced [NADPH--hemoprotein reductase] + O2 = an alcohol + oxidized [NADPH--hemoprotein reductase] + H2O + H(+)</text>
        <dbReference type="Rhea" id="RHEA:17149"/>
        <dbReference type="Rhea" id="RHEA-COMP:11964"/>
        <dbReference type="Rhea" id="RHEA-COMP:11965"/>
        <dbReference type="ChEBI" id="CHEBI:15377"/>
        <dbReference type="ChEBI" id="CHEBI:15378"/>
        <dbReference type="ChEBI" id="CHEBI:15379"/>
        <dbReference type="ChEBI" id="CHEBI:30879"/>
        <dbReference type="ChEBI" id="CHEBI:57618"/>
        <dbReference type="ChEBI" id="CHEBI:58210"/>
        <dbReference type="ChEBI" id="CHEBI:142491"/>
        <dbReference type="EC" id="1.14.14.1"/>
    </reaction>
</comment>
<keyword evidence="7 15" id="KW-0479">Metal-binding</keyword>
<evidence type="ECO:0000256" key="7">
    <source>
        <dbReference type="ARBA" id="ARBA00022723"/>
    </source>
</evidence>
<dbReference type="GO" id="GO:0005789">
    <property type="term" value="C:endoplasmic reticulum membrane"/>
    <property type="evidence" value="ECO:0007669"/>
    <property type="project" value="UniProtKB-SubCell"/>
</dbReference>
<dbReference type="FunFam" id="1.10.630.10:FF:000042">
    <property type="entry name" value="Cytochrome P450"/>
    <property type="match status" value="1"/>
</dbReference>
<evidence type="ECO:0000256" key="10">
    <source>
        <dbReference type="ARBA" id="ARBA00023002"/>
    </source>
</evidence>
<dbReference type="Pfam" id="PF00067">
    <property type="entry name" value="p450"/>
    <property type="match status" value="1"/>
</dbReference>
<dbReference type="InterPro" id="IPR017972">
    <property type="entry name" value="Cyt_P450_CS"/>
</dbReference>
<dbReference type="InterPro" id="IPR036396">
    <property type="entry name" value="Cyt_P450_sf"/>
</dbReference>
<evidence type="ECO:0000256" key="4">
    <source>
        <dbReference type="ARBA" id="ARBA00010617"/>
    </source>
</evidence>
<dbReference type="PROSITE" id="PS00086">
    <property type="entry name" value="CYTOCHROME_P450"/>
    <property type="match status" value="1"/>
</dbReference>
<dbReference type="Gene3D" id="1.10.630.10">
    <property type="entry name" value="Cytochrome P450"/>
    <property type="match status" value="1"/>
</dbReference>
<dbReference type="CDD" id="cd11056">
    <property type="entry name" value="CYP6-like"/>
    <property type="match status" value="1"/>
</dbReference>
<evidence type="ECO:0000313" key="17">
    <source>
        <dbReference type="EMBL" id="AKR18891.1"/>
    </source>
</evidence>
<accession>A0A0K0QVU8</accession>
<dbReference type="InterPro" id="IPR001128">
    <property type="entry name" value="Cyt_P450"/>
</dbReference>
<dbReference type="GO" id="GO:0005506">
    <property type="term" value="F:iron ion binding"/>
    <property type="evidence" value="ECO:0007669"/>
    <property type="project" value="InterPro"/>
</dbReference>
<keyword evidence="6 15" id="KW-0349">Heme</keyword>
<evidence type="ECO:0000256" key="11">
    <source>
        <dbReference type="ARBA" id="ARBA00023004"/>
    </source>
</evidence>
<dbReference type="SUPFAM" id="SSF48264">
    <property type="entry name" value="Cytochrome P450"/>
    <property type="match status" value="1"/>
</dbReference>
<keyword evidence="9" id="KW-0492">Microsome</keyword>
<dbReference type="EC" id="1.14.14.1" evidence="5"/>
<sequence length="510" mass="58888">MLAIFICTVAAFTIYFYFTRKHSYWAKKGIKHEATIPLFGTHYQNFFGIKSITQIVQNLYNQHENEKFIGYYRGNTPELIVKDPDMIRQILSVDFSSFYARGMGRDPVKEPLLLSLFHVEGDTWKLLRQRLTPAFTTNKLKNMFPLIIKCAEKMEKVVDDLTMKDEYDVRELMARFTTEFIGACGFGIEMDSINNERSQFRELGRLMFNPPWKQKMLTVLYDLIPELFQYISASNPVVEDSMSEIFLNLRKQRNYKPIGRNDFVDLLLELESKGTIEGESLEKGNKDGTPEKIRMELDVKCMTAQLFVFFAAGFETSSSATSYLIHELALNPEIQRKVPEDIANVLARYDNKLCYEAVAEMRYLDMALKESLRLFPSLGVLNRVCTRKYTFPGTDLTIDPGVKVMIPVHSIQNDEKYYDNPTEFRPERFLPEEVQKRHKFVYLPFGEGPRACIGERLGHMQSLAGLAAMLHKYSFEPSKSTKLHLEPDPWSNVVQAVIGGVPLKINKRNK</sequence>
<dbReference type="EMBL" id="KP715469">
    <property type="protein sequence ID" value="AKR18891.1"/>
    <property type="molecule type" value="mRNA"/>
</dbReference>
<comment type="subcellular location">
    <subcellularLocation>
        <location evidence="3">Endoplasmic reticulum membrane</location>
        <topology evidence="3">Peripheral membrane protein</topology>
    </subcellularLocation>
    <subcellularLocation>
        <location evidence="2">Microsome membrane</location>
        <topology evidence="2">Peripheral membrane protein</topology>
    </subcellularLocation>
</comment>
<evidence type="ECO:0000256" key="1">
    <source>
        <dbReference type="ARBA" id="ARBA00001971"/>
    </source>
</evidence>
<comment type="cofactor">
    <cofactor evidence="1 15">
        <name>heme</name>
        <dbReference type="ChEBI" id="CHEBI:30413"/>
    </cofactor>
</comment>
<evidence type="ECO:0000256" key="13">
    <source>
        <dbReference type="ARBA" id="ARBA00023136"/>
    </source>
</evidence>
<evidence type="ECO:0000256" key="2">
    <source>
        <dbReference type="ARBA" id="ARBA00004174"/>
    </source>
</evidence>
<evidence type="ECO:0000256" key="15">
    <source>
        <dbReference type="PIRSR" id="PIRSR602401-1"/>
    </source>
</evidence>
<dbReference type="PRINTS" id="PR00463">
    <property type="entry name" value="EP450I"/>
</dbReference>
<dbReference type="GO" id="GO:0016712">
    <property type="term" value="F:oxidoreductase activity, acting on paired donors, with incorporation or reduction of molecular oxygen, reduced flavin or flavoprotein as one donor, and incorporation of one atom of oxygen"/>
    <property type="evidence" value="ECO:0007669"/>
    <property type="project" value="UniProtKB-EC"/>
</dbReference>
<evidence type="ECO:0000256" key="9">
    <source>
        <dbReference type="ARBA" id="ARBA00022848"/>
    </source>
</evidence>